<dbReference type="Gene3D" id="3.40.190.290">
    <property type="match status" value="1"/>
</dbReference>
<dbReference type="Pfam" id="PF00126">
    <property type="entry name" value="HTH_1"/>
    <property type="match status" value="1"/>
</dbReference>
<feature type="domain" description="HTH lysR-type" evidence="6">
    <location>
        <begin position="6"/>
        <end position="63"/>
    </location>
</feature>
<reference evidence="7" key="1">
    <citation type="submission" date="2021-03" db="EMBL/GenBank/DDBJ databases">
        <title>The complete genome sequence of Acetobacter sp. TBRC 12339.</title>
        <authorList>
            <person name="Charoenyingcharoen P."/>
            <person name="Yukphan P."/>
        </authorList>
    </citation>
    <scope>NUCLEOTIDE SEQUENCE</scope>
    <source>
        <strain evidence="7">TBRC 12339</strain>
    </source>
</reference>
<comment type="similarity">
    <text evidence="1">Belongs to the LysR transcriptional regulatory family.</text>
</comment>
<proteinExistence type="inferred from homology"/>
<evidence type="ECO:0000256" key="4">
    <source>
        <dbReference type="ARBA" id="ARBA00023163"/>
    </source>
</evidence>
<evidence type="ECO:0000313" key="8">
    <source>
        <dbReference type="Proteomes" id="UP000664073"/>
    </source>
</evidence>
<dbReference type="RefSeq" id="WP_207846408.1">
    <property type="nucleotide sequence ID" value="NZ_JAFVMH010000005.1"/>
</dbReference>
<sequence>MTRRGLDWRDLQYFLAVARGGSLSVAARALNVDHATVGRHIQSLEDATGTILFERHLRGYALTRQGERLLARVEAMEHEAKGVEAGGEGGLSGTVRISALEGFANFFLAPRIGALLATNPALTVEMVTIQQIVSLSRRQADIAVTLTLPSGNRFVAEKLTDYRLFIYASPDYLVRHKPVRTPADLSHHMFAGYVDELLFTRGLDYLEGLGIGQQLVRIQNSSIQAQMAAVAAGLCLGVLPAFVAESRPGLVRVLPLSMNLTRTYWLITRADESRTSRIRHLSGVLRQEVERAQPMFLPLPEPAAPARPDNGAGKGPAVA</sequence>
<dbReference type="GO" id="GO:0043565">
    <property type="term" value="F:sequence-specific DNA binding"/>
    <property type="evidence" value="ECO:0007669"/>
    <property type="project" value="TreeGrafter"/>
</dbReference>
<dbReference type="InterPro" id="IPR036388">
    <property type="entry name" value="WH-like_DNA-bd_sf"/>
</dbReference>
<name>A0A939KQQ5_9PROT</name>
<accession>A0A939KQQ5</accession>
<evidence type="ECO:0000259" key="6">
    <source>
        <dbReference type="PROSITE" id="PS50931"/>
    </source>
</evidence>
<evidence type="ECO:0000313" key="7">
    <source>
        <dbReference type="EMBL" id="MBO1325764.1"/>
    </source>
</evidence>
<dbReference type="InterPro" id="IPR005119">
    <property type="entry name" value="LysR_subst-bd"/>
</dbReference>
<evidence type="ECO:0000256" key="2">
    <source>
        <dbReference type="ARBA" id="ARBA00023015"/>
    </source>
</evidence>
<keyword evidence="3" id="KW-0238">DNA-binding</keyword>
<feature type="region of interest" description="Disordered" evidence="5">
    <location>
        <begin position="298"/>
        <end position="319"/>
    </location>
</feature>
<keyword evidence="8" id="KW-1185">Reference proteome</keyword>
<dbReference type="InterPro" id="IPR036390">
    <property type="entry name" value="WH_DNA-bd_sf"/>
</dbReference>
<dbReference type="SUPFAM" id="SSF53850">
    <property type="entry name" value="Periplasmic binding protein-like II"/>
    <property type="match status" value="1"/>
</dbReference>
<dbReference type="Pfam" id="PF03466">
    <property type="entry name" value="LysR_substrate"/>
    <property type="match status" value="1"/>
</dbReference>
<dbReference type="AlphaFoldDB" id="A0A939KQQ5"/>
<keyword evidence="4" id="KW-0804">Transcription</keyword>
<evidence type="ECO:0000256" key="5">
    <source>
        <dbReference type="SAM" id="MobiDB-lite"/>
    </source>
</evidence>
<dbReference type="GO" id="GO:0003700">
    <property type="term" value="F:DNA-binding transcription factor activity"/>
    <property type="evidence" value="ECO:0007669"/>
    <property type="project" value="InterPro"/>
</dbReference>
<gene>
    <name evidence="7" type="ORF">J2D77_11415</name>
</gene>
<evidence type="ECO:0000256" key="1">
    <source>
        <dbReference type="ARBA" id="ARBA00009437"/>
    </source>
</evidence>
<dbReference type="Gene3D" id="1.10.10.10">
    <property type="entry name" value="Winged helix-like DNA-binding domain superfamily/Winged helix DNA-binding domain"/>
    <property type="match status" value="1"/>
</dbReference>
<protein>
    <submittedName>
        <fullName evidence="7">LysR family transcriptional regulator</fullName>
    </submittedName>
</protein>
<dbReference type="SUPFAM" id="SSF46785">
    <property type="entry name" value="Winged helix' DNA-binding domain"/>
    <property type="match status" value="1"/>
</dbReference>
<dbReference type="PANTHER" id="PTHR30537">
    <property type="entry name" value="HTH-TYPE TRANSCRIPTIONAL REGULATOR"/>
    <property type="match status" value="1"/>
</dbReference>
<dbReference type="PANTHER" id="PTHR30537:SF3">
    <property type="entry name" value="TRANSCRIPTIONAL REGULATORY PROTEIN"/>
    <property type="match status" value="1"/>
</dbReference>
<organism evidence="7 8">
    <name type="scientific">Acetobacter garciniae</name>
    <dbReference type="NCBI Taxonomy" id="2817435"/>
    <lineage>
        <taxon>Bacteria</taxon>
        <taxon>Pseudomonadati</taxon>
        <taxon>Pseudomonadota</taxon>
        <taxon>Alphaproteobacteria</taxon>
        <taxon>Acetobacterales</taxon>
        <taxon>Acetobacteraceae</taxon>
        <taxon>Acetobacter</taxon>
    </lineage>
</organism>
<dbReference type="Proteomes" id="UP000664073">
    <property type="component" value="Unassembled WGS sequence"/>
</dbReference>
<dbReference type="GO" id="GO:0006351">
    <property type="term" value="P:DNA-templated transcription"/>
    <property type="evidence" value="ECO:0007669"/>
    <property type="project" value="TreeGrafter"/>
</dbReference>
<dbReference type="EMBL" id="JAFVMH010000005">
    <property type="protein sequence ID" value="MBO1325764.1"/>
    <property type="molecule type" value="Genomic_DNA"/>
</dbReference>
<dbReference type="InterPro" id="IPR000847">
    <property type="entry name" value="LysR_HTH_N"/>
</dbReference>
<dbReference type="PROSITE" id="PS50931">
    <property type="entry name" value="HTH_LYSR"/>
    <property type="match status" value="1"/>
</dbReference>
<dbReference type="InterPro" id="IPR058163">
    <property type="entry name" value="LysR-type_TF_proteobact-type"/>
</dbReference>
<keyword evidence="2" id="KW-0805">Transcription regulation</keyword>
<evidence type="ECO:0000256" key="3">
    <source>
        <dbReference type="ARBA" id="ARBA00023125"/>
    </source>
</evidence>
<comment type="caution">
    <text evidence="7">The sequence shown here is derived from an EMBL/GenBank/DDBJ whole genome shotgun (WGS) entry which is preliminary data.</text>
</comment>